<sequence length="158" mass="16985">MKDNGYPMPPWELLSPATAPPILTFDEPTLERISLASANEPQNDTYPSPAMTQPIGQMCSPEGQWNCMTTSFQRCASGSWSIAFPCAAGTICQPFGLTDYITIEYEPTANNGHAGDGRTGGGRDDDRSGRRSFGLRDTPNMVFLFTALAAGVSWGILG</sequence>
<dbReference type="Proteomes" id="UP000236546">
    <property type="component" value="Unassembled WGS sequence"/>
</dbReference>
<dbReference type="EMBL" id="MTYH01000014">
    <property type="protein sequence ID" value="PNP46642.1"/>
    <property type="molecule type" value="Genomic_DNA"/>
</dbReference>
<keyword evidence="2" id="KW-1133">Transmembrane helix</keyword>
<evidence type="ECO:0000256" key="1">
    <source>
        <dbReference type="SAM" id="MobiDB-lite"/>
    </source>
</evidence>
<keyword evidence="2" id="KW-0472">Membrane</keyword>
<evidence type="ECO:0000313" key="3">
    <source>
        <dbReference type="EMBL" id="PNP46642.1"/>
    </source>
</evidence>
<reference evidence="3 4" key="1">
    <citation type="submission" date="2017-02" db="EMBL/GenBank/DDBJ databases">
        <title>Genomes of Trichoderma spp. with biocontrol activity.</title>
        <authorList>
            <person name="Gardiner D."/>
            <person name="Kazan K."/>
            <person name="Vos C."/>
            <person name="Harvey P."/>
        </authorList>
    </citation>
    <scope>NUCLEOTIDE SEQUENCE [LARGE SCALE GENOMIC DNA]</scope>
    <source>
        <strain evidence="3 4">A5MH</strain>
    </source>
</reference>
<feature type="transmembrane region" description="Helical" evidence="2">
    <location>
        <begin position="140"/>
        <end position="157"/>
    </location>
</feature>
<proteinExistence type="predicted"/>
<name>A0A2K0TM84_9HYPO</name>
<protein>
    <submittedName>
        <fullName evidence="3">Uncharacterized protein</fullName>
    </submittedName>
</protein>
<gene>
    <name evidence="3" type="ORF">TGAMA5MH_01587</name>
</gene>
<feature type="region of interest" description="Disordered" evidence="1">
    <location>
        <begin position="108"/>
        <end position="133"/>
    </location>
</feature>
<keyword evidence="2" id="KW-0812">Transmembrane</keyword>
<evidence type="ECO:0000256" key="2">
    <source>
        <dbReference type="SAM" id="Phobius"/>
    </source>
</evidence>
<evidence type="ECO:0000313" key="4">
    <source>
        <dbReference type="Proteomes" id="UP000236546"/>
    </source>
</evidence>
<dbReference type="AlphaFoldDB" id="A0A2K0TM84"/>
<dbReference type="OrthoDB" id="2342176at2759"/>
<organism evidence="3 4">
    <name type="scientific">Trichoderma gamsii</name>
    <dbReference type="NCBI Taxonomy" id="398673"/>
    <lineage>
        <taxon>Eukaryota</taxon>
        <taxon>Fungi</taxon>
        <taxon>Dikarya</taxon>
        <taxon>Ascomycota</taxon>
        <taxon>Pezizomycotina</taxon>
        <taxon>Sordariomycetes</taxon>
        <taxon>Hypocreomycetidae</taxon>
        <taxon>Hypocreales</taxon>
        <taxon>Hypocreaceae</taxon>
        <taxon>Trichoderma</taxon>
    </lineage>
</organism>
<accession>A0A2K0TM84</accession>
<comment type="caution">
    <text evidence="3">The sequence shown here is derived from an EMBL/GenBank/DDBJ whole genome shotgun (WGS) entry which is preliminary data.</text>
</comment>